<feature type="domain" description="VRR-NUC" evidence="4">
    <location>
        <begin position="38"/>
        <end position="88"/>
    </location>
</feature>
<dbReference type="Gene3D" id="3.40.1350.10">
    <property type="match status" value="1"/>
</dbReference>
<gene>
    <name evidence="5" type="ORF">UFOVP690_43</name>
</gene>
<dbReference type="GO" id="GO:0003676">
    <property type="term" value="F:nucleic acid binding"/>
    <property type="evidence" value="ECO:0007669"/>
    <property type="project" value="InterPro"/>
</dbReference>
<keyword evidence="3" id="KW-0378">Hydrolase</keyword>
<dbReference type="InterPro" id="IPR014883">
    <property type="entry name" value="VRR_NUC"/>
</dbReference>
<dbReference type="Pfam" id="PF08774">
    <property type="entry name" value="VRR_NUC"/>
    <property type="match status" value="1"/>
</dbReference>
<name>A0A6J5NG71_9CAUD</name>
<keyword evidence="2" id="KW-0540">Nuclease</keyword>
<comment type="cofactor">
    <cofactor evidence="1">
        <name>Mg(2+)</name>
        <dbReference type="ChEBI" id="CHEBI:18420"/>
    </cofactor>
</comment>
<accession>A0A6J5NG71</accession>
<dbReference type="EMBL" id="LR796662">
    <property type="protein sequence ID" value="CAB4157777.1"/>
    <property type="molecule type" value="Genomic_DNA"/>
</dbReference>
<reference evidence="5" key="1">
    <citation type="submission" date="2020-04" db="EMBL/GenBank/DDBJ databases">
        <authorList>
            <person name="Chiriac C."/>
            <person name="Salcher M."/>
            <person name="Ghai R."/>
            <person name="Kavagutti S V."/>
        </authorList>
    </citation>
    <scope>NUCLEOTIDE SEQUENCE</scope>
</reference>
<evidence type="ECO:0000256" key="3">
    <source>
        <dbReference type="ARBA" id="ARBA00022801"/>
    </source>
</evidence>
<evidence type="ECO:0000313" key="5">
    <source>
        <dbReference type="EMBL" id="CAB4157777.1"/>
    </source>
</evidence>
<proteinExistence type="predicted"/>
<dbReference type="InterPro" id="IPR011856">
    <property type="entry name" value="tRNA_endonuc-like_dom_sf"/>
</dbReference>
<sequence length="104" mass="12022">MDISANELTKWAKTNLEYIGYRLNRVNNIPFGKRKGTIQKGWADLQGYTENGLYVAVEVKKIGDRLSVEQKDRLKDIYECGGIVYICTEVDNKPTLIEWSKMKF</sequence>
<evidence type="ECO:0000259" key="4">
    <source>
        <dbReference type="Pfam" id="PF08774"/>
    </source>
</evidence>
<protein>
    <submittedName>
        <fullName evidence="5">VRR-NUC domain containing protein</fullName>
    </submittedName>
</protein>
<organism evidence="5">
    <name type="scientific">uncultured Caudovirales phage</name>
    <dbReference type="NCBI Taxonomy" id="2100421"/>
    <lineage>
        <taxon>Viruses</taxon>
        <taxon>Duplodnaviria</taxon>
        <taxon>Heunggongvirae</taxon>
        <taxon>Uroviricota</taxon>
        <taxon>Caudoviricetes</taxon>
        <taxon>Peduoviridae</taxon>
        <taxon>Maltschvirus</taxon>
        <taxon>Maltschvirus maltsch</taxon>
    </lineage>
</organism>
<dbReference type="GO" id="GO:0016788">
    <property type="term" value="F:hydrolase activity, acting on ester bonds"/>
    <property type="evidence" value="ECO:0007669"/>
    <property type="project" value="InterPro"/>
</dbReference>
<evidence type="ECO:0000256" key="1">
    <source>
        <dbReference type="ARBA" id="ARBA00001946"/>
    </source>
</evidence>
<dbReference type="GO" id="GO:0004518">
    <property type="term" value="F:nuclease activity"/>
    <property type="evidence" value="ECO:0007669"/>
    <property type="project" value="UniProtKB-KW"/>
</dbReference>
<evidence type="ECO:0000256" key="2">
    <source>
        <dbReference type="ARBA" id="ARBA00022722"/>
    </source>
</evidence>